<organism evidence="1 2">
    <name type="scientific">Mucinivorans hirudinis</name>
    <dbReference type="NCBI Taxonomy" id="1433126"/>
    <lineage>
        <taxon>Bacteria</taxon>
        <taxon>Pseudomonadati</taxon>
        <taxon>Bacteroidota</taxon>
        <taxon>Bacteroidia</taxon>
        <taxon>Bacteroidales</taxon>
        <taxon>Rikenellaceae</taxon>
        <taxon>Mucinivorans</taxon>
    </lineage>
</organism>
<accession>A0A060R841</accession>
<gene>
    <name evidence="1" type="ORF">BN938_1463</name>
</gene>
<proteinExistence type="predicted"/>
<dbReference type="InterPro" id="IPR014985">
    <property type="entry name" value="WbqC"/>
</dbReference>
<dbReference type="KEGG" id="rbc:BN938_1463"/>
<dbReference type="AlphaFoldDB" id="A0A060R841"/>
<sequence length="197" mass="23400">MTLSTAYLPNIQYITKFLGEERPQIEACENFLKQTFRNRCDIMSANGTLSLTVPIQWNHHEKMPIREVRIDNSSPWQRTHRRALTAAYKSSPYFDHFFPQLEPFLLKNYHHLWELNNDLLRVLLRIFKLDDNLIFTSEYSVNVPNDFRNSISPKPRLRGDDPSFIPPRYYQVFADRIPFAQNLSIVDYLFCEGNKLR</sequence>
<dbReference type="Proteomes" id="UP000027616">
    <property type="component" value="Chromosome I"/>
</dbReference>
<evidence type="ECO:0000313" key="1">
    <source>
        <dbReference type="EMBL" id="CDN31550.1"/>
    </source>
</evidence>
<reference evidence="1 2" key="1">
    <citation type="journal article" date="2015" name="Genome Announc.">
        <title>Complete Genome Sequence of the Novel Leech Symbiont Mucinivorans hirudinis M3T.</title>
        <authorList>
            <person name="Nelson M.C."/>
            <person name="Bomar L."/>
            <person name="Graf J."/>
        </authorList>
    </citation>
    <scope>NUCLEOTIDE SEQUENCE [LARGE SCALE GENOMIC DNA]</scope>
    <source>
        <strain evidence="2">M3</strain>
    </source>
</reference>
<dbReference type="OrthoDB" id="1523452at2"/>
<name>A0A060R841_9BACT</name>
<dbReference type="HOGENOM" id="CLU_079350_1_0_10"/>
<evidence type="ECO:0000313" key="2">
    <source>
        <dbReference type="Proteomes" id="UP000027616"/>
    </source>
</evidence>
<evidence type="ECO:0008006" key="3">
    <source>
        <dbReference type="Google" id="ProtNLM"/>
    </source>
</evidence>
<dbReference type="Pfam" id="PF08889">
    <property type="entry name" value="WbqC"/>
    <property type="match status" value="1"/>
</dbReference>
<keyword evidence="2" id="KW-1185">Reference proteome</keyword>
<dbReference type="STRING" id="1433126.BN938_1463"/>
<dbReference type="eggNOG" id="COG0224">
    <property type="taxonomic scope" value="Bacteria"/>
</dbReference>
<protein>
    <recommendedName>
        <fullName evidence="3">WbqC-like protein</fullName>
    </recommendedName>
</protein>
<dbReference type="EMBL" id="HG934468">
    <property type="protein sequence ID" value="CDN31550.1"/>
    <property type="molecule type" value="Genomic_DNA"/>
</dbReference>